<evidence type="ECO:0000256" key="5">
    <source>
        <dbReference type="SAM" id="MobiDB-lite"/>
    </source>
</evidence>
<dbReference type="PROSITE" id="PS00107">
    <property type="entry name" value="PROTEIN_KINASE_ATP"/>
    <property type="match status" value="1"/>
</dbReference>
<keyword evidence="2 3" id="KW-0067">ATP-binding</keyword>
<dbReference type="GO" id="GO:0034045">
    <property type="term" value="C:phagophore assembly site membrane"/>
    <property type="evidence" value="ECO:0007669"/>
    <property type="project" value="TreeGrafter"/>
</dbReference>
<feature type="domain" description="Protein kinase" evidence="6">
    <location>
        <begin position="106"/>
        <end position="375"/>
    </location>
</feature>
<dbReference type="SMART" id="SM00220">
    <property type="entry name" value="S_TKc"/>
    <property type="match status" value="1"/>
</dbReference>
<keyword evidence="4" id="KW-0723">Serine/threonine-protein kinase</keyword>
<protein>
    <recommendedName>
        <fullName evidence="6">Protein kinase domain-containing protein</fullName>
    </recommendedName>
</protein>
<evidence type="ECO:0000256" key="1">
    <source>
        <dbReference type="ARBA" id="ARBA00022741"/>
    </source>
</evidence>
<dbReference type="EMBL" id="CAJEWN010000048">
    <property type="protein sequence ID" value="CAD2151346.1"/>
    <property type="molecule type" value="Genomic_DNA"/>
</dbReference>
<dbReference type="Pfam" id="PF00069">
    <property type="entry name" value="Pkinase"/>
    <property type="match status" value="1"/>
</dbReference>
<dbReference type="OrthoDB" id="346907at2759"/>
<keyword evidence="1 3" id="KW-0547">Nucleotide-binding</keyword>
<name>A0A6V7UA99_MELEN</name>
<evidence type="ECO:0000256" key="2">
    <source>
        <dbReference type="ARBA" id="ARBA00022840"/>
    </source>
</evidence>
<dbReference type="GO" id="GO:0000422">
    <property type="term" value="P:autophagy of mitochondrion"/>
    <property type="evidence" value="ECO:0007669"/>
    <property type="project" value="TreeGrafter"/>
</dbReference>
<proteinExistence type="inferred from homology"/>
<comment type="similarity">
    <text evidence="4">Belongs to the protein kinase superfamily.</text>
</comment>
<dbReference type="GO" id="GO:0061709">
    <property type="term" value="P:reticulophagy"/>
    <property type="evidence" value="ECO:0007669"/>
    <property type="project" value="TreeGrafter"/>
</dbReference>
<evidence type="ECO:0000259" key="6">
    <source>
        <dbReference type="PROSITE" id="PS50011"/>
    </source>
</evidence>
<reference evidence="7 8" key="1">
    <citation type="submission" date="2020-08" db="EMBL/GenBank/DDBJ databases">
        <authorList>
            <person name="Koutsovoulos G."/>
            <person name="Danchin GJ E."/>
        </authorList>
    </citation>
    <scope>NUCLEOTIDE SEQUENCE [LARGE SCALE GENOMIC DNA]</scope>
</reference>
<dbReference type="GO" id="GO:0004674">
    <property type="term" value="F:protein serine/threonine kinase activity"/>
    <property type="evidence" value="ECO:0007669"/>
    <property type="project" value="UniProtKB-KW"/>
</dbReference>
<dbReference type="GO" id="GO:0000045">
    <property type="term" value="P:autophagosome assembly"/>
    <property type="evidence" value="ECO:0007669"/>
    <property type="project" value="TreeGrafter"/>
</dbReference>
<feature type="binding site" evidence="3">
    <location>
        <position position="135"/>
    </location>
    <ligand>
        <name>ATP</name>
        <dbReference type="ChEBI" id="CHEBI:30616"/>
    </ligand>
</feature>
<dbReference type="InterPro" id="IPR045269">
    <property type="entry name" value="Atg1-like"/>
</dbReference>
<dbReference type="AlphaFoldDB" id="A0A6V7UA99"/>
<comment type="caution">
    <text evidence="7">The sequence shown here is derived from an EMBL/GenBank/DDBJ whole genome shotgun (WGS) entry which is preliminary data.</text>
</comment>
<feature type="region of interest" description="Disordered" evidence="5">
    <location>
        <begin position="1"/>
        <end position="20"/>
    </location>
</feature>
<dbReference type="SUPFAM" id="SSF56112">
    <property type="entry name" value="Protein kinase-like (PK-like)"/>
    <property type="match status" value="1"/>
</dbReference>
<dbReference type="GO" id="GO:0010508">
    <property type="term" value="P:positive regulation of autophagy"/>
    <property type="evidence" value="ECO:0007669"/>
    <property type="project" value="TreeGrafter"/>
</dbReference>
<dbReference type="InterPro" id="IPR000719">
    <property type="entry name" value="Prot_kinase_dom"/>
</dbReference>
<dbReference type="GO" id="GO:0005829">
    <property type="term" value="C:cytosol"/>
    <property type="evidence" value="ECO:0007669"/>
    <property type="project" value="TreeGrafter"/>
</dbReference>
<dbReference type="Gene3D" id="1.10.510.10">
    <property type="entry name" value="Transferase(Phosphotransferase) domain 1"/>
    <property type="match status" value="1"/>
</dbReference>
<dbReference type="PANTHER" id="PTHR24348">
    <property type="entry name" value="SERINE/THREONINE-PROTEIN KINASE UNC-51-RELATED"/>
    <property type="match status" value="1"/>
</dbReference>
<evidence type="ECO:0000256" key="3">
    <source>
        <dbReference type="PROSITE-ProRule" id="PRU10141"/>
    </source>
</evidence>
<organism evidence="7 8">
    <name type="scientific">Meloidogyne enterolobii</name>
    <name type="common">Root-knot nematode worm</name>
    <name type="synonym">Meloidogyne mayaguensis</name>
    <dbReference type="NCBI Taxonomy" id="390850"/>
    <lineage>
        <taxon>Eukaryota</taxon>
        <taxon>Metazoa</taxon>
        <taxon>Ecdysozoa</taxon>
        <taxon>Nematoda</taxon>
        <taxon>Chromadorea</taxon>
        <taxon>Rhabditida</taxon>
        <taxon>Tylenchina</taxon>
        <taxon>Tylenchomorpha</taxon>
        <taxon>Tylenchoidea</taxon>
        <taxon>Meloidogynidae</taxon>
        <taxon>Meloidogyninae</taxon>
        <taxon>Meloidogyne</taxon>
    </lineage>
</organism>
<dbReference type="InterPro" id="IPR008271">
    <property type="entry name" value="Ser/Thr_kinase_AS"/>
</dbReference>
<dbReference type="InterPro" id="IPR017441">
    <property type="entry name" value="Protein_kinase_ATP_BS"/>
</dbReference>
<dbReference type="PROSITE" id="PS50011">
    <property type="entry name" value="PROTEIN_KINASE_DOM"/>
    <property type="match status" value="1"/>
</dbReference>
<dbReference type="InterPro" id="IPR011009">
    <property type="entry name" value="Kinase-like_dom_sf"/>
</dbReference>
<dbReference type="PANTHER" id="PTHR24348:SF45">
    <property type="entry name" value="PROTEIN KINASE DOMAIN-CONTAINING PROTEIN"/>
    <property type="match status" value="1"/>
</dbReference>
<sequence>MHNGGLLCDRRHSEATPSIKPKLSMPLTRCAIANSGNYGGTHQGSVPTPLFCASSTIILKPGKTPSKTGVNNENDATAINKEEDEETIEHSGKCISIGNGKYEFWDTPSALVGRGSYGIVFRGAQLSRRKPVAVKRMWRINVRPDELEAMKCVHNENLVSLLDVCVDVNDTISYLVMELCDTDLDRHLKDSSCGHLESADIRVVVESVACGYFALYEKHIVHRDIKPQNILLLYNKFSDKNERRILNAKITDFGVSRVLADENMGLCNVAGTLLFMAPEVGANLVAVSEYDHRADMWSIGCLFFQCSSGFTPFDEASLCRLFLHCACSNFDGYEVPELPPETEPAFRLLICSLLQIESAKRPTPRQLLDAAGCLS</sequence>
<dbReference type="Proteomes" id="UP000580250">
    <property type="component" value="Unassembled WGS sequence"/>
</dbReference>
<evidence type="ECO:0000313" key="8">
    <source>
        <dbReference type="Proteomes" id="UP000580250"/>
    </source>
</evidence>
<gene>
    <name evidence="7" type="ORF">MENT_LOCUS10354</name>
</gene>
<evidence type="ECO:0000256" key="4">
    <source>
        <dbReference type="RuleBase" id="RU000304"/>
    </source>
</evidence>
<dbReference type="GO" id="GO:0005776">
    <property type="term" value="C:autophagosome"/>
    <property type="evidence" value="ECO:0007669"/>
    <property type="project" value="TreeGrafter"/>
</dbReference>
<dbReference type="GO" id="GO:0005524">
    <property type="term" value="F:ATP binding"/>
    <property type="evidence" value="ECO:0007669"/>
    <property type="project" value="UniProtKB-UniRule"/>
</dbReference>
<accession>A0A6V7UA99</accession>
<dbReference type="GO" id="GO:0034727">
    <property type="term" value="P:piecemeal microautophagy of the nucleus"/>
    <property type="evidence" value="ECO:0007669"/>
    <property type="project" value="TreeGrafter"/>
</dbReference>
<keyword evidence="4" id="KW-0418">Kinase</keyword>
<dbReference type="GO" id="GO:0042594">
    <property type="term" value="P:response to starvation"/>
    <property type="evidence" value="ECO:0007669"/>
    <property type="project" value="TreeGrafter"/>
</dbReference>
<dbReference type="PROSITE" id="PS00108">
    <property type="entry name" value="PROTEIN_KINASE_ST"/>
    <property type="match status" value="1"/>
</dbReference>
<keyword evidence="4" id="KW-0808">Transferase</keyword>
<evidence type="ECO:0000313" key="7">
    <source>
        <dbReference type="EMBL" id="CAD2151346.1"/>
    </source>
</evidence>
<dbReference type="GO" id="GO:0048675">
    <property type="term" value="P:axon extension"/>
    <property type="evidence" value="ECO:0007669"/>
    <property type="project" value="TreeGrafter"/>
</dbReference>